<keyword evidence="6 10" id="KW-0067">ATP-binding</keyword>
<keyword evidence="7" id="KW-0460">Magnesium</keyword>
<dbReference type="SUPFAM" id="SSF53623">
    <property type="entry name" value="MurD-like peptide ligases, catalytic domain"/>
    <property type="match status" value="1"/>
</dbReference>
<name>A0ABR9ZQS5_9FIRM</name>
<feature type="domain" description="Mur ligase central" evidence="12">
    <location>
        <begin position="46"/>
        <end position="267"/>
    </location>
</feature>
<dbReference type="PROSITE" id="PS01012">
    <property type="entry name" value="FOLYLPOLYGLU_SYNT_2"/>
    <property type="match status" value="1"/>
</dbReference>
<evidence type="ECO:0000259" key="12">
    <source>
        <dbReference type="Pfam" id="PF08245"/>
    </source>
</evidence>
<accession>A0ABR9ZQS5</accession>
<dbReference type="RefSeq" id="WP_194701039.1">
    <property type="nucleotide sequence ID" value="NZ_JADKNH010000003.1"/>
</dbReference>
<evidence type="ECO:0000256" key="8">
    <source>
        <dbReference type="ARBA" id="ARBA00030592"/>
    </source>
</evidence>
<evidence type="ECO:0000313" key="14">
    <source>
        <dbReference type="Proteomes" id="UP000614200"/>
    </source>
</evidence>
<gene>
    <name evidence="13" type="ORF">ISU02_06715</name>
</gene>
<evidence type="ECO:0000256" key="6">
    <source>
        <dbReference type="ARBA" id="ARBA00022840"/>
    </source>
</evidence>
<dbReference type="Gene3D" id="3.40.1190.10">
    <property type="entry name" value="Mur-like, catalytic domain"/>
    <property type="match status" value="1"/>
</dbReference>
<comment type="caution">
    <text evidence="13">The sequence shown here is derived from an EMBL/GenBank/DDBJ whole genome shotgun (WGS) entry which is preliminary data.</text>
</comment>
<feature type="domain" description="Mur ligase C-terminal" evidence="11">
    <location>
        <begin position="295"/>
        <end position="402"/>
    </location>
</feature>
<protein>
    <recommendedName>
        <fullName evidence="2">tetrahydrofolate synthase</fullName>
        <ecNumber evidence="2">6.3.2.17</ecNumber>
    </recommendedName>
    <alternativeName>
        <fullName evidence="8">Tetrahydrofolylpolyglutamate synthase</fullName>
    </alternativeName>
</protein>
<sequence length="432" mass="48000">MEMTIDEALSYIHGTHKFGIKLGLDNIRYLLEKLDHPQKQLKFVHVAGTNGKGSTCSFIANVLSQAGYKTGLYTSPYIETFNERMRIDGGYISDSELSELVSEVKVTIESIVAEGRNHPSEFEVVTAIAMLYFKRHHCDIVILEVGLGGNLDATNVIDTPLVSVITPLALDHTEYLGTTLAQIAEVKGGIIKKDGITVCHPQPLEAINVIQGICKERNNDLIIVPVEQAQMIEDVVGGLTFKYEGIQYVLKMIAPYQMQNAVVAIEVLKVLKNIYNFKWDEEMLVNGIGETRWLGRLEVLRAEPMTIIDGAHNLHGIKGLSVAIQTLFEGKPITAVVGILGDKDVDGMLAEICPHIHRVIVTSPNNPRALPAERLAEKMRAYEHLEILYVDDQIENAVRYAEAHKESLGIMIYFGSLYMIGEVRTKILKGNH</sequence>
<dbReference type="Proteomes" id="UP000614200">
    <property type="component" value="Unassembled WGS sequence"/>
</dbReference>
<evidence type="ECO:0000313" key="13">
    <source>
        <dbReference type="EMBL" id="MBF4692803.1"/>
    </source>
</evidence>
<dbReference type="InterPro" id="IPR036565">
    <property type="entry name" value="Mur-like_cat_sf"/>
</dbReference>
<keyword evidence="5 10" id="KW-0547">Nucleotide-binding</keyword>
<evidence type="ECO:0000256" key="1">
    <source>
        <dbReference type="ARBA" id="ARBA00008276"/>
    </source>
</evidence>
<dbReference type="InterPro" id="IPR004101">
    <property type="entry name" value="Mur_ligase_C"/>
</dbReference>
<evidence type="ECO:0000256" key="5">
    <source>
        <dbReference type="ARBA" id="ARBA00022741"/>
    </source>
</evidence>
<reference evidence="13 14" key="1">
    <citation type="submission" date="2020-11" db="EMBL/GenBank/DDBJ databases">
        <title>Fusibacter basophilias sp. nov.</title>
        <authorList>
            <person name="Qiu D."/>
        </authorList>
    </citation>
    <scope>NUCLEOTIDE SEQUENCE [LARGE SCALE GENOMIC DNA]</scope>
    <source>
        <strain evidence="13 14">Q10-2</strain>
    </source>
</reference>
<dbReference type="Pfam" id="PF02875">
    <property type="entry name" value="Mur_ligase_C"/>
    <property type="match status" value="1"/>
</dbReference>
<comment type="similarity">
    <text evidence="1 10">Belongs to the folylpolyglutamate synthase family.</text>
</comment>
<keyword evidence="4" id="KW-0479">Metal-binding</keyword>
<dbReference type="InterPro" id="IPR013221">
    <property type="entry name" value="Mur_ligase_cen"/>
</dbReference>
<dbReference type="Pfam" id="PF08245">
    <property type="entry name" value="Mur_ligase_M"/>
    <property type="match status" value="1"/>
</dbReference>
<dbReference type="EMBL" id="JADKNH010000003">
    <property type="protein sequence ID" value="MBF4692803.1"/>
    <property type="molecule type" value="Genomic_DNA"/>
</dbReference>
<comment type="catalytic activity">
    <reaction evidence="9">
        <text>(6S)-5,6,7,8-tetrahydrofolyl-(gamma-L-Glu)(n) + L-glutamate + ATP = (6S)-5,6,7,8-tetrahydrofolyl-(gamma-L-Glu)(n+1) + ADP + phosphate + H(+)</text>
        <dbReference type="Rhea" id="RHEA:10580"/>
        <dbReference type="Rhea" id="RHEA-COMP:14738"/>
        <dbReference type="Rhea" id="RHEA-COMP:14740"/>
        <dbReference type="ChEBI" id="CHEBI:15378"/>
        <dbReference type="ChEBI" id="CHEBI:29985"/>
        <dbReference type="ChEBI" id="CHEBI:30616"/>
        <dbReference type="ChEBI" id="CHEBI:43474"/>
        <dbReference type="ChEBI" id="CHEBI:141005"/>
        <dbReference type="ChEBI" id="CHEBI:456216"/>
        <dbReference type="EC" id="6.3.2.17"/>
    </reaction>
</comment>
<evidence type="ECO:0000256" key="9">
    <source>
        <dbReference type="ARBA" id="ARBA00047493"/>
    </source>
</evidence>
<dbReference type="InterPro" id="IPR036615">
    <property type="entry name" value="Mur_ligase_C_dom_sf"/>
</dbReference>
<organism evidence="13 14">
    <name type="scientific">Fusibacter ferrireducens</name>
    <dbReference type="NCBI Taxonomy" id="2785058"/>
    <lineage>
        <taxon>Bacteria</taxon>
        <taxon>Bacillati</taxon>
        <taxon>Bacillota</taxon>
        <taxon>Clostridia</taxon>
        <taxon>Eubacteriales</taxon>
        <taxon>Eubacteriales Family XII. Incertae Sedis</taxon>
        <taxon>Fusibacter</taxon>
    </lineage>
</organism>
<evidence type="ECO:0000256" key="7">
    <source>
        <dbReference type="ARBA" id="ARBA00022842"/>
    </source>
</evidence>
<dbReference type="SUPFAM" id="SSF53244">
    <property type="entry name" value="MurD-like peptide ligases, peptide-binding domain"/>
    <property type="match status" value="1"/>
</dbReference>
<dbReference type="PANTHER" id="PTHR11136:SF0">
    <property type="entry name" value="DIHYDROFOLATE SYNTHETASE-RELATED"/>
    <property type="match status" value="1"/>
</dbReference>
<keyword evidence="14" id="KW-1185">Reference proteome</keyword>
<evidence type="ECO:0000256" key="10">
    <source>
        <dbReference type="PIRNR" id="PIRNR001563"/>
    </source>
</evidence>
<dbReference type="PROSITE" id="PS01011">
    <property type="entry name" value="FOLYLPOLYGLU_SYNT_1"/>
    <property type="match status" value="1"/>
</dbReference>
<dbReference type="PANTHER" id="PTHR11136">
    <property type="entry name" value="FOLYLPOLYGLUTAMATE SYNTHASE-RELATED"/>
    <property type="match status" value="1"/>
</dbReference>
<evidence type="ECO:0000256" key="2">
    <source>
        <dbReference type="ARBA" id="ARBA00013025"/>
    </source>
</evidence>
<proteinExistence type="inferred from homology"/>
<dbReference type="PIRSF" id="PIRSF001563">
    <property type="entry name" value="Folylpolyglu_synth"/>
    <property type="match status" value="1"/>
</dbReference>
<dbReference type="InterPro" id="IPR001645">
    <property type="entry name" value="Folylpolyglutamate_synth"/>
</dbReference>
<dbReference type="InterPro" id="IPR018109">
    <property type="entry name" value="Folylpolyglutamate_synth_CS"/>
</dbReference>
<evidence type="ECO:0000259" key="11">
    <source>
        <dbReference type="Pfam" id="PF02875"/>
    </source>
</evidence>
<evidence type="ECO:0000256" key="4">
    <source>
        <dbReference type="ARBA" id="ARBA00022723"/>
    </source>
</evidence>
<keyword evidence="3 10" id="KW-0436">Ligase</keyword>
<dbReference type="NCBIfam" id="TIGR01499">
    <property type="entry name" value="folC"/>
    <property type="match status" value="1"/>
</dbReference>
<dbReference type="EC" id="6.3.2.17" evidence="2"/>
<evidence type="ECO:0000256" key="3">
    <source>
        <dbReference type="ARBA" id="ARBA00022598"/>
    </source>
</evidence>
<dbReference type="Gene3D" id="3.90.190.20">
    <property type="entry name" value="Mur ligase, C-terminal domain"/>
    <property type="match status" value="1"/>
</dbReference>